<protein>
    <recommendedName>
        <fullName evidence="1">Xylose isomerase-like TIM barrel domain-containing protein</fullName>
    </recommendedName>
</protein>
<comment type="caution">
    <text evidence="2">The sequence shown here is derived from an EMBL/GenBank/DDBJ whole genome shotgun (WGS) entry which is preliminary data.</text>
</comment>
<dbReference type="SUPFAM" id="SSF51658">
    <property type="entry name" value="Xylose isomerase-like"/>
    <property type="match status" value="1"/>
</dbReference>
<dbReference type="PANTHER" id="PTHR12110">
    <property type="entry name" value="HYDROXYPYRUVATE ISOMERASE"/>
    <property type="match status" value="1"/>
</dbReference>
<dbReference type="Gene3D" id="3.20.20.150">
    <property type="entry name" value="Divalent-metal-dependent TIM barrel enzymes"/>
    <property type="match status" value="1"/>
</dbReference>
<proteinExistence type="predicted"/>
<sequence>MENISRKKFIATTAMAAAGLTLGGRASGKVLLKHLPENIPNVNKDLSAANKIKVSIFSKHLHWLNYTDMANLAAQMGFDGVDLTVRPDGHVLPENVATDLPKAVAAVEKAGLKVYTIVTNIKSPDEKYTRDILKAASALGIKYYRTAWFDYNKNITILENLKAINKQFATLASLNSEYGMHGAYQNHSGELFGASVWDLWLGLEGLDPNLIGCQYDIRHATTEGADTWATSMQLLVPNIKTINVKDFYWDKKDGKWQVKSVPLGEGMVDFQKYFGILKQQGINGPMSLHCEYDLGGAQDGAKQLSISKEAFVNAVQKDLTTLRKWLADHEL</sequence>
<evidence type="ECO:0000259" key="1">
    <source>
        <dbReference type="Pfam" id="PF01261"/>
    </source>
</evidence>
<dbReference type="Pfam" id="PF01261">
    <property type="entry name" value="AP_endonuc_2"/>
    <property type="match status" value="1"/>
</dbReference>
<gene>
    <name evidence="2" type="ORF">GCM10022210_35680</name>
</gene>
<organism evidence="2 3">
    <name type="scientific">Mucilaginibacter dorajii</name>
    <dbReference type="NCBI Taxonomy" id="692994"/>
    <lineage>
        <taxon>Bacteria</taxon>
        <taxon>Pseudomonadati</taxon>
        <taxon>Bacteroidota</taxon>
        <taxon>Sphingobacteriia</taxon>
        <taxon>Sphingobacteriales</taxon>
        <taxon>Sphingobacteriaceae</taxon>
        <taxon>Mucilaginibacter</taxon>
    </lineage>
</organism>
<evidence type="ECO:0000313" key="3">
    <source>
        <dbReference type="Proteomes" id="UP001500742"/>
    </source>
</evidence>
<accession>A0ABP7QEE9</accession>
<dbReference type="RefSeq" id="WP_259088442.1">
    <property type="nucleotide sequence ID" value="NZ_BAAAZC010000025.1"/>
</dbReference>
<dbReference type="PANTHER" id="PTHR12110:SF53">
    <property type="entry name" value="BLR5974 PROTEIN"/>
    <property type="match status" value="1"/>
</dbReference>
<keyword evidence="3" id="KW-1185">Reference proteome</keyword>
<feature type="domain" description="Xylose isomerase-like TIM barrel" evidence="1">
    <location>
        <begin position="72"/>
        <end position="294"/>
    </location>
</feature>
<dbReference type="InterPro" id="IPR050312">
    <property type="entry name" value="IolE/XylAMocC-like"/>
</dbReference>
<dbReference type="Proteomes" id="UP001500742">
    <property type="component" value="Unassembled WGS sequence"/>
</dbReference>
<dbReference type="InterPro" id="IPR013022">
    <property type="entry name" value="Xyl_isomerase-like_TIM-brl"/>
</dbReference>
<reference evidence="3" key="1">
    <citation type="journal article" date="2019" name="Int. J. Syst. Evol. Microbiol.">
        <title>The Global Catalogue of Microorganisms (GCM) 10K type strain sequencing project: providing services to taxonomists for standard genome sequencing and annotation.</title>
        <authorList>
            <consortium name="The Broad Institute Genomics Platform"/>
            <consortium name="The Broad Institute Genome Sequencing Center for Infectious Disease"/>
            <person name="Wu L."/>
            <person name="Ma J."/>
        </authorList>
    </citation>
    <scope>NUCLEOTIDE SEQUENCE [LARGE SCALE GENOMIC DNA]</scope>
    <source>
        <strain evidence="3">JCM 16601</strain>
    </source>
</reference>
<evidence type="ECO:0000313" key="2">
    <source>
        <dbReference type="EMBL" id="GAA3981171.1"/>
    </source>
</evidence>
<dbReference type="EMBL" id="BAAAZC010000025">
    <property type="protein sequence ID" value="GAA3981171.1"/>
    <property type="molecule type" value="Genomic_DNA"/>
</dbReference>
<name>A0ABP7QEE9_9SPHI</name>
<dbReference type="InterPro" id="IPR036237">
    <property type="entry name" value="Xyl_isomerase-like_sf"/>
</dbReference>